<dbReference type="InterPro" id="IPR036890">
    <property type="entry name" value="HATPase_C_sf"/>
</dbReference>
<dbReference type="PROSITE" id="PS50885">
    <property type="entry name" value="HAMP"/>
    <property type="match status" value="1"/>
</dbReference>
<evidence type="ECO:0000313" key="15">
    <source>
        <dbReference type="EMBL" id="SFD66432.1"/>
    </source>
</evidence>
<dbReference type="SUPFAM" id="SSF55874">
    <property type="entry name" value="ATPase domain of HSP90 chaperone/DNA topoisomerase II/histidine kinase"/>
    <property type="match status" value="1"/>
</dbReference>
<dbReference type="SMART" id="SM00304">
    <property type="entry name" value="HAMP"/>
    <property type="match status" value="1"/>
</dbReference>
<dbReference type="SMART" id="SM00387">
    <property type="entry name" value="HATPase_c"/>
    <property type="match status" value="1"/>
</dbReference>
<keyword evidence="4" id="KW-1003">Cell membrane</keyword>
<dbReference type="Proteomes" id="UP000198855">
    <property type="component" value="Unassembled WGS sequence"/>
</dbReference>
<dbReference type="InterPro" id="IPR004358">
    <property type="entry name" value="Sig_transdc_His_kin-like_C"/>
</dbReference>
<gene>
    <name evidence="15" type="ORF">SAMN05216378_0894</name>
</gene>
<proteinExistence type="predicted"/>
<keyword evidence="10" id="KW-0902">Two-component regulatory system</keyword>
<dbReference type="STRING" id="1045775.SAMN05216378_0894"/>
<dbReference type="Gene3D" id="3.30.565.10">
    <property type="entry name" value="Histidine kinase-like ATPase, C-terminal domain"/>
    <property type="match status" value="1"/>
</dbReference>
<dbReference type="Pfam" id="PF06580">
    <property type="entry name" value="His_kinase"/>
    <property type="match status" value="1"/>
</dbReference>
<dbReference type="GO" id="GO:0005524">
    <property type="term" value="F:ATP binding"/>
    <property type="evidence" value="ECO:0007669"/>
    <property type="project" value="UniProtKB-KW"/>
</dbReference>
<dbReference type="AlphaFoldDB" id="A0A1I1U6H3"/>
<dbReference type="OrthoDB" id="9776552at2"/>
<organism evidence="15 16">
    <name type="scientific">Paenibacillus catalpae</name>
    <dbReference type="NCBI Taxonomy" id="1045775"/>
    <lineage>
        <taxon>Bacteria</taxon>
        <taxon>Bacillati</taxon>
        <taxon>Bacillota</taxon>
        <taxon>Bacilli</taxon>
        <taxon>Bacillales</taxon>
        <taxon>Paenibacillaceae</taxon>
        <taxon>Paenibacillus</taxon>
    </lineage>
</organism>
<dbReference type="Pfam" id="PF00672">
    <property type="entry name" value="HAMP"/>
    <property type="match status" value="1"/>
</dbReference>
<dbReference type="PROSITE" id="PS50109">
    <property type="entry name" value="HIS_KIN"/>
    <property type="match status" value="1"/>
</dbReference>
<keyword evidence="11 12" id="KW-0472">Membrane</keyword>
<dbReference type="GO" id="GO:0000155">
    <property type="term" value="F:phosphorelay sensor kinase activity"/>
    <property type="evidence" value="ECO:0007669"/>
    <property type="project" value="InterPro"/>
</dbReference>
<dbReference type="PRINTS" id="PR00344">
    <property type="entry name" value="BCTRLSENSOR"/>
</dbReference>
<evidence type="ECO:0000256" key="11">
    <source>
        <dbReference type="ARBA" id="ARBA00023136"/>
    </source>
</evidence>
<reference evidence="16" key="1">
    <citation type="submission" date="2016-10" db="EMBL/GenBank/DDBJ databases">
        <authorList>
            <person name="Varghese N."/>
            <person name="Submissions S."/>
        </authorList>
    </citation>
    <scope>NUCLEOTIDE SEQUENCE [LARGE SCALE GENOMIC DNA]</scope>
    <source>
        <strain evidence="16">CGMCC 1.10784</strain>
    </source>
</reference>
<dbReference type="PANTHER" id="PTHR34220:SF7">
    <property type="entry name" value="SENSOR HISTIDINE KINASE YPDA"/>
    <property type="match status" value="1"/>
</dbReference>
<dbReference type="InterPro" id="IPR005467">
    <property type="entry name" value="His_kinase_dom"/>
</dbReference>
<evidence type="ECO:0000256" key="7">
    <source>
        <dbReference type="ARBA" id="ARBA00022741"/>
    </source>
</evidence>
<evidence type="ECO:0000313" key="16">
    <source>
        <dbReference type="Proteomes" id="UP000198855"/>
    </source>
</evidence>
<evidence type="ECO:0000259" key="13">
    <source>
        <dbReference type="PROSITE" id="PS50109"/>
    </source>
</evidence>
<evidence type="ECO:0000256" key="12">
    <source>
        <dbReference type="SAM" id="Phobius"/>
    </source>
</evidence>
<dbReference type="GO" id="GO:0005886">
    <property type="term" value="C:plasma membrane"/>
    <property type="evidence" value="ECO:0007669"/>
    <property type="project" value="UniProtKB-SubCell"/>
</dbReference>
<dbReference type="InterPro" id="IPR050640">
    <property type="entry name" value="Bact_2-comp_sensor_kinase"/>
</dbReference>
<dbReference type="EMBL" id="FOMT01000001">
    <property type="protein sequence ID" value="SFD66432.1"/>
    <property type="molecule type" value="Genomic_DNA"/>
</dbReference>
<evidence type="ECO:0000256" key="1">
    <source>
        <dbReference type="ARBA" id="ARBA00000085"/>
    </source>
</evidence>
<evidence type="ECO:0000256" key="10">
    <source>
        <dbReference type="ARBA" id="ARBA00023012"/>
    </source>
</evidence>
<feature type="domain" description="HAMP" evidence="14">
    <location>
        <begin position="313"/>
        <end position="369"/>
    </location>
</feature>
<dbReference type="SUPFAM" id="SSF158472">
    <property type="entry name" value="HAMP domain-like"/>
    <property type="match status" value="1"/>
</dbReference>
<evidence type="ECO:0000256" key="6">
    <source>
        <dbReference type="ARBA" id="ARBA00022679"/>
    </source>
</evidence>
<protein>
    <recommendedName>
        <fullName evidence="3">histidine kinase</fullName>
        <ecNumber evidence="3">2.7.13.3</ecNumber>
    </recommendedName>
</protein>
<keyword evidence="5" id="KW-0597">Phosphoprotein</keyword>
<dbReference type="PANTHER" id="PTHR34220">
    <property type="entry name" value="SENSOR HISTIDINE KINASE YPDA"/>
    <property type="match status" value="1"/>
</dbReference>
<keyword evidence="16" id="KW-1185">Reference proteome</keyword>
<dbReference type="Gene3D" id="3.30.450.20">
    <property type="entry name" value="PAS domain"/>
    <property type="match status" value="1"/>
</dbReference>
<comment type="catalytic activity">
    <reaction evidence="1">
        <text>ATP + protein L-histidine = ADP + protein N-phospho-L-histidine.</text>
        <dbReference type="EC" id="2.7.13.3"/>
    </reaction>
</comment>
<keyword evidence="6" id="KW-0808">Transferase</keyword>
<comment type="subcellular location">
    <subcellularLocation>
        <location evidence="2">Cell membrane</location>
        <topology evidence="2">Multi-pass membrane protein</topology>
    </subcellularLocation>
</comment>
<dbReference type="RefSeq" id="WP_091181413.1">
    <property type="nucleotide sequence ID" value="NZ_FOMT01000001.1"/>
</dbReference>
<evidence type="ECO:0000256" key="9">
    <source>
        <dbReference type="ARBA" id="ARBA00022840"/>
    </source>
</evidence>
<evidence type="ECO:0000256" key="5">
    <source>
        <dbReference type="ARBA" id="ARBA00022553"/>
    </source>
</evidence>
<feature type="domain" description="Histidine kinase" evidence="13">
    <location>
        <begin position="480"/>
        <end position="582"/>
    </location>
</feature>
<dbReference type="InterPro" id="IPR003660">
    <property type="entry name" value="HAMP_dom"/>
</dbReference>
<dbReference type="InterPro" id="IPR003594">
    <property type="entry name" value="HATPase_dom"/>
</dbReference>
<name>A0A1I1U6H3_9BACL</name>
<keyword evidence="12" id="KW-1133">Transmembrane helix</keyword>
<evidence type="ECO:0000256" key="4">
    <source>
        <dbReference type="ARBA" id="ARBA00022475"/>
    </source>
</evidence>
<sequence length="586" mass="66553">MRQGILAFYYNLRIKYKIIVLLALMMAVIGIATFVVMQYAFRAYDKEIYKQSASALNSASLGVEKELRNMEKISFKIATDSYIQDYLSEIKAGGSEYSNYLTAVNLRQRLLTFTSNEKYILSFHVMDIFSKQYGNGYKMINLSQERTEQVIKETNTTNGGVRFVFPDHGDNALIAGREIRRVDGLELDHLGNMAVRIDIDRLYSDLVTSADNSKAYFAIMEKDGNLVYPHDQPNGMDLTSLHLTGQQGFKIVTIAGKKYFITYFSSSTLNWVYVNVISYEEIFHTTESAKNTVIIVYILLSVLILGAALSFSRSITGPIERLNQKMKRIQLGHFEFADEQEERNLAKDEAGQLQRNFRMMVGRIDELINENYVKQLTIKDTEFKALQAQINPHFLYNTLESINWSAKIAGHKQISVMVESLGYLLRSTISHKQPTVTLEDEMRLVSHYIAIQHIRFEERLVFENRIPDRLLGVYVPKLSLQPLVENAIHYGLEQMIEACVITITAEEYEGGIAITVSDNGPGLAADVIDQLRSGVITPRGTGIGLRNIEDRIKMLFGESYGIGVESIPQHETRITLYLPIEMGERA</sequence>
<keyword evidence="12" id="KW-0812">Transmembrane</keyword>
<dbReference type="EC" id="2.7.13.3" evidence="3"/>
<dbReference type="CDD" id="cd06225">
    <property type="entry name" value="HAMP"/>
    <property type="match status" value="1"/>
</dbReference>
<dbReference type="Gene3D" id="1.10.8.500">
    <property type="entry name" value="HAMP domain in histidine kinase"/>
    <property type="match status" value="1"/>
</dbReference>
<evidence type="ECO:0000256" key="8">
    <source>
        <dbReference type="ARBA" id="ARBA00022777"/>
    </source>
</evidence>
<evidence type="ECO:0000256" key="2">
    <source>
        <dbReference type="ARBA" id="ARBA00004651"/>
    </source>
</evidence>
<evidence type="ECO:0000259" key="14">
    <source>
        <dbReference type="PROSITE" id="PS50885"/>
    </source>
</evidence>
<feature type="transmembrane region" description="Helical" evidence="12">
    <location>
        <begin position="20"/>
        <end position="41"/>
    </location>
</feature>
<dbReference type="Pfam" id="PF02518">
    <property type="entry name" value="HATPase_c"/>
    <property type="match status" value="1"/>
</dbReference>
<accession>A0A1I1U6H3</accession>
<keyword evidence="8 15" id="KW-0418">Kinase</keyword>
<feature type="transmembrane region" description="Helical" evidence="12">
    <location>
        <begin position="294"/>
        <end position="316"/>
    </location>
</feature>
<keyword evidence="9" id="KW-0067">ATP-binding</keyword>
<keyword evidence="7" id="KW-0547">Nucleotide-binding</keyword>
<dbReference type="InterPro" id="IPR010559">
    <property type="entry name" value="Sig_transdc_His_kin_internal"/>
</dbReference>
<evidence type="ECO:0000256" key="3">
    <source>
        <dbReference type="ARBA" id="ARBA00012438"/>
    </source>
</evidence>